<sequence length="93" mass="10019">MLVFFINQQISTMVPEKMVHGSISQSPEKWKRAGPPHHPVVHGGLPSGPQQTQSQKRSAAALAAANDGEDDEEDEARAEKTKKSPMAAQISTS</sequence>
<dbReference type="EMBL" id="OIVN01001283">
    <property type="protein sequence ID" value="SPC92151.1"/>
    <property type="molecule type" value="Genomic_DNA"/>
</dbReference>
<organism evidence="2">
    <name type="scientific">Fagus sylvatica</name>
    <name type="common">Beechnut</name>
    <dbReference type="NCBI Taxonomy" id="28930"/>
    <lineage>
        <taxon>Eukaryota</taxon>
        <taxon>Viridiplantae</taxon>
        <taxon>Streptophyta</taxon>
        <taxon>Embryophyta</taxon>
        <taxon>Tracheophyta</taxon>
        <taxon>Spermatophyta</taxon>
        <taxon>Magnoliopsida</taxon>
        <taxon>eudicotyledons</taxon>
        <taxon>Gunneridae</taxon>
        <taxon>Pentapetalae</taxon>
        <taxon>rosids</taxon>
        <taxon>fabids</taxon>
        <taxon>Fagales</taxon>
        <taxon>Fagaceae</taxon>
        <taxon>Fagus</taxon>
    </lineage>
</organism>
<protein>
    <submittedName>
        <fullName evidence="2">Uncharacterized protein</fullName>
    </submittedName>
</protein>
<name>A0A2N9FYZ5_FAGSY</name>
<accession>A0A2N9FYZ5</accession>
<reference evidence="2" key="1">
    <citation type="submission" date="2018-02" db="EMBL/GenBank/DDBJ databases">
        <authorList>
            <person name="Cohen D.B."/>
            <person name="Kent A.D."/>
        </authorList>
    </citation>
    <scope>NUCLEOTIDE SEQUENCE</scope>
</reference>
<feature type="compositionally biased region" description="Polar residues" evidence="1">
    <location>
        <begin position="48"/>
        <end position="57"/>
    </location>
</feature>
<proteinExistence type="predicted"/>
<feature type="region of interest" description="Disordered" evidence="1">
    <location>
        <begin position="17"/>
        <end position="93"/>
    </location>
</feature>
<gene>
    <name evidence="2" type="ORF">FSB_LOCUS20033</name>
</gene>
<dbReference type="AlphaFoldDB" id="A0A2N9FYZ5"/>
<evidence type="ECO:0000313" key="2">
    <source>
        <dbReference type="EMBL" id="SPC92151.1"/>
    </source>
</evidence>
<feature type="compositionally biased region" description="Acidic residues" evidence="1">
    <location>
        <begin position="67"/>
        <end position="76"/>
    </location>
</feature>
<evidence type="ECO:0000256" key="1">
    <source>
        <dbReference type="SAM" id="MobiDB-lite"/>
    </source>
</evidence>